<dbReference type="InterPro" id="IPR008979">
    <property type="entry name" value="Galactose-bd-like_sf"/>
</dbReference>
<dbReference type="RefSeq" id="WP_091119058.1">
    <property type="nucleotide sequence ID" value="NZ_FMBA01000001.1"/>
</dbReference>
<dbReference type="GO" id="GO:0004565">
    <property type="term" value="F:beta-galactosidase activity"/>
    <property type="evidence" value="ECO:0007669"/>
    <property type="project" value="UniProtKB-EC"/>
</dbReference>
<dbReference type="Pfam" id="PF16353">
    <property type="entry name" value="LacZ_4"/>
    <property type="match status" value="1"/>
</dbReference>
<dbReference type="AlphaFoldDB" id="A0A1C3YRP9"/>
<reference evidence="14" key="1">
    <citation type="submission" date="2016-08" db="EMBL/GenBank/DDBJ databases">
        <authorList>
            <person name="Varghese N."/>
            <person name="Submissions Spin"/>
        </authorList>
    </citation>
    <scope>NUCLEOTIDE SEQUENCE [LARGE SCALE GENOMIC DNA]</scope>
    <source>
        <strain evidence="14">R-53144</strain>
    </source>
</reference>
<feature type="binding site" evidence="11">
    <location>
        <position position="198"/>
    </location>
    <ligand>
        <name>Na(+)</name>
        <dbReference type="ChEBI" id="CHEBI:29101"/>
    </ligand>
</feature>
<feature type="binding site" evidence="11">
    <location>
        <position position="602"/>
    </location>
    <ligand>
        <name>Na(+)</name>
        <dbReference type="ChEBI" id="CHEBI:29101"/>
    </ligand>
</feature>
<evidence type="ECO:0000256" key="8">
    <source>
        <dbReference type="ARBA" id="ARBA00023053"/>
    </source>
</evidence>
<dbReference type="PANTHER" id="PTHR46323:SF2">
    <property type="entry name" value="BETA-GALACTOSIDASE"/>
    <property type="match status" value="1"/>
</dbReference>
<name>A0A1C3YRP9_9GAMM</name>
<dbReference type="Pfam" id="PF00703">
    <property type="entry name" value="Glyco_hydro_2"/>
    <property type="match status" value="1"/>
</dbReference>
<sequence length="1028" mass="119007">MNPSFNEIINRHDWNNLSVLNLNRLETHPKFHSWRDKAQAKNNSDSNAVLSLNGEWFFSYFTSPKQVPESWLQKELDATTIEVPSNWQLKGYDAPVYTNIRYPFPYNPPYVPDENPTGCYSRYISMTKEWLTKGDTRIIFDGVSSAFHLWCNGRWVGYSQDSRIPAEFDLTPFLKVGKNRIAVLVLKWCDGSYLEDQDMWRLSGIFRDVSLLNKPKSHLRDIHIDTLLDDCYQNATLSLQADIQHDGNMDLLDVGIELWQQDKLVVEHMQSIGLPFVDEKGGYTDRLRCQIPVTKPQLWSAETPNLYRIVVSLYHKKTGLIESEAYNVGFRTIEIKHGQLCLNGKPLLIKGTNRHEFYPDLGYALTEEAMLHDIKLIKQHNFNAVRCSHYPNDPRWYDLCDLYGLYLVDEANIESHGMFPMSRLSADPRWLAAYSERVTRMVQRDRNHPSIIIWSLGNESGHGSNHDALYAWIKSNDPTRPVQYEGGGANTTATDIICPMYARVEQDQPHPNVSKWAIKKWISLPNENRPLILCEYAHAMGNSLGAFYKYWQAFRQYPRLQGGFIWEWADHGIRCSTPSGDNYWAYGGDFGETYHDRQFCLDGLVFPDRTSHPSLIEAKKVQQPFQFKLISQKPLIIDITSEYLFHHANNETLYWELLVNGKKYQKGKIKLNIKPNSSLQITLLDNIANDLNCEDLHLSVSVIQNKATPWSQAGHIVAWEQWKLANSYIPSLAFCQAKNKLKLTETKDDYIINYKNQSWQFNKKTGQLYQWTKGNKPLLASPFTDQFVRAPIDNDIGISGDFDSNNNPFAWVEQWKAAGYYDLTHQCLGMHLTQSTDKIVIEALHGYLFKNKKVIQTKWQYEFDQEGKLTLSVQVDIANDMPAPARIGLSYQMRQIPKKVKWLGLGPHENYPDRKTSAIFGDWSLPFAELYTPYIYPCENGLRCEVKRLQLNEMIITGHQFKFNVNQYGTEQLIEKTHRHLLEPRSCAYISIDAYHMGIGGDDSWTPNVHHEFLLTDKHYSYQLMFKC</sequence>
<dbReference type="EC" id="3.2.1.23" evidence="3 11"/>
<evidence type="ECO:0000256" key="10">
    <source>
        <dbReference type="ARBA" id="ARBA00032230"/>
    </source>
</evidence>
<dbReference type="Pfam" id="PF02929">
    <property type="entry name" value="Bgal_small_N"/>
    <property type="match status" value="1"/>
</dbReference>
<feature type="domain" description="Beta galactosidase small chain/" evidence="12">
    <location>
        <begin position="751"/>
        <end position="1027"/>
    </location>
</feature>
<dbReference type="InterPro" id="IPR023933">
    <property type="entry name" value="Glyco_hydro_2_beta_Galsidase"/>
</dbReference>
<dbReference type="InterPro" id="IPR023232">
    <property type="entry name" value="Glyco_hydro_2_AS"/>
</dbReference>
<keyword evidence="5 11" id="KW-0479">Metal-binding</keyword>
<dbReference type="Pfam" id="PF02837">
    <property type="entry name" value="Glyco_hydro_2_N"/>
    <property type="match status" value="1"/>
</dbReference>
<feature type="site" description="Transition state stabilizer" evidence="11">
    <location>
        <position position="355"/>
    </location>
</feature>
<dbReference type="InterPro" id="IPR050347">
    <property type="entry name" value="Bact_Beta-galactosidase"/>
</dbReference>
<dbReference type="InterPro" id="IPR006104">
    <property type="entry name" value="Glyco_hydro_2_N"/>
</dbReference>
<comment type="cofactor">
    <cofactor evidence="11">
        <name>Mg(2+)</name>
        <dbReference type="ChEBI" id="CHEBI:18420"/>
    </cofactor>
    <text evidence="11">Binds 2 magnesium ions per monomer.</text>
</comment>
<dbReference type="STRING" id="1798183.GA0061080_100153"/>
<evidence type="ECO:0000256" key="1">
    <source>
        <dbReference type="ARBA" id="ARBA00001412"/>
    </source>
</evidence>
<comment type="caution">
    <text evidence="11">Lacks conserved residue(s) required for the propagation of feature annotation.</text>
</comment>
<keyword evidence="6 11" id="KW-0378">Hydrolase</keyword>
<feature type="binding site" evidence="11">
    <location>
        <position position="459"/>
    </location>
    <ligand>
        <name>substrate</name>
    </ligand>
</feature>
<evidence type="ECO:0000256" key="7">
    <source>
        <dbReference type="ARBA" id="ARBA00022842"/>
    </source>
</evidence>
<feature type="binding site" evidence="11">
    <location>
        <position position="198"/>
    </location>
    <ligand>
        <name>substrate</name>
    </ligand>
</feature>
<dbReference type="PROSITE" id="PS00608">
    <property type="entry name" value="GLYCOSYL_HYDROL_F2_2"/>
    <property type="match status" value="1"/>
</dbReference>
<dbReference type="PROSITE" id="PS00719">
    <property type="entry name" value="GLYCOSYL_HYDROL_F2_1"/>
    <property type="match status" value="1"/>
</dbReference>
<dbReference type="SUPFAM" id="SSF74650">
    <property type="entry name" value="Galactose mutarotase-like"/>
    <property type="match status" value="1"/>
</dbReference>
<feature type="binding site" evidence="11">
    <location>
        <position position="99"/>
    </location>
    <ligand>
        <name>substrate</name>
    </ligand>
</feature>
<dbReference type="SUPFAM" id="SSF49785">
    <property type="entry name" value="Galactose-binding domain-like"/>
    <property type="match status" value="1"/>
</dbReference>
<dbReference type="Gene3D" id="2.70.98.10">
    <property type="match status" value="1"/>
</dbReference>
<dbReference type="Pfam" id="PF02836">
    <property type="entry name" value="Glyco_hydro_2_C"/>
    <property type="match status" value="1"/>
</dbReference>
<dbReference type="FunFam" id="3.20.20.80:FF:000018">
    <property type="entry name" value="Beta-galactosidase"/>
    <property type="match status" value="1"/>
</dbReference>
<organism evidence="13 14">
    <name type="scientific">Gilliamella intestini</name>
    <dbReference type="NCBI Taxonomy" id="1798183"/>
    <lineage>
        <taxon>Bacteria</taxon>
        <taxon>Pseudomonadati</taxon>
        <taxon>Pseudomonadota</taxon>
        <taxon>Gammaproteobacteria</taxon>
        <taxon>Orbales</taxon>
        <taxon>Orbaceae</taxon>
        <taxon>Gilliamella</taxon>
    </lineage>
</organism>
<proteinExistence type="inferred from homology"/>
<evidence type="ECO:0000256" key="2">
    <source>
        <dbReference type="ARBA" id="ARBA00007401"/>
    </source>
</evidence>
<evidence type="ECO:0000256" key="11">
    <source>
        <dbReference type="HAMAP-Rule" id="MF_01687"/>
    </source>
</evidence>
<feature type="binding site" evidence="11">
    <location>
        <position position="602"/>
    </location>
    <ligand>
        <name>substrate</name>
    </ligand>
</feature>
<dbReference type="EMBL" id="FMBA01000001">
    <property type="protein sequence ID" value="SCB72766.1"/>
    <property type="molecule type" value="Genomic_DNA"/>
</dbReference>
<dbReference type="InterPro" id="IPR006102">
    <property type="entry name" value="Ig-like_GH2"/>
</dbReference>
<dbReference type="FunFam" id="2.60.40.10:FF:000680">
    <property type="entry name" value="Beta-galactosidase"/>
    <property type="match status" value="1"/>
</dbReference>
<dbReference type="InterPro" id="IPR032312">
    <property type="entry name" value="LacZ_4"/>
</dbReference>
<dbReference type="InterPro" id="IPR006103">
    <property type="entry name" value="Glyco_hydro_2_cat"/>
</dbReference>
<evidence type="ECO:0000313" key="13">
    <source>
        <dbReference type="EMBL" id="SCB72766.1"/>
    </source>
</evidence>
<evidence type="ECO:0000256" key="5">
    <source>
        <dbReference type="ARBA" id="ARBA00022723"/>
    </source>
</evidence>
<feature type="binding site" evidence="11">
    <location>
        <position position="459"/>
    </location>
    <ligand>
        <name>Mg(2+)</name>
        <dbReference type="ChEBI" id="CHEBI:18420"/>
        <label>1</label>
    </ligand>
</feature>
<keyword evidence="9 11" id="KW-0326">Glycosidase</keyword>
<dbReference type="NCBIfam" id="NF007074">
    <property type="entry name" value="PRK09525.1"/>
    <property type="match status" value="1"/>
</dbReference>
<evidence type="ECO:0000256" key="9">
    <source>
        <dbReference type="ARBA" id="ARBA00023295"/>
    </source>
</evidence>
<comment type="similarity">
    <text evidence="2 11">Belongs to the glycosyl hydrolase 2 family.</text>
</comment>
<dbReference type="SUPFAM" id="SSF49303">
    <property type="entry name" value="beta-Galactosidase/glucuronidase domain"/>
    <property type="match status" value="2"/>
</dbReference>
<gene>
    <name evidence="11" type="primary">lacZ</name>
    <name evidence="13" type="ORF">GA0061080_100153</name>
</gene>
<dbReference type="Proteomes" id="UP000199698">
    <property type="component" value="Unassembled WGS sequence"/>
</dbReference>
<feature type="active site" description="Nucleophile" evidence="11">
    <location>
        <position position="535"/>
    </location>
</feature>
<keyword evidence="8 11" id="KW-0915">Sodium</keyword>
<keyword evidence="7 11" id="KW-0460">Magnesium</keyword>
<dbReference type="InterPro" id="IPR011013">
    <property type="entry name" value="Gal_mutarotase_sf_dom"/>
</dbReference>
<comment type="catalytic activity">
    <reaction evidence="1 11">
        <text>Hydrolysis of terminal non-reducing beta-D-galactose residues in beta-D-galactosides.</text>
        <dbReference type="EC" id="3.2.1.23"/>
    </reaction>
</comment>
<dbReference type="GO" id="GO:0005990">
    <property type="term" value="P:lactose catabolic process"/>
    <property type="evidence" value="ECO:0007669"/>
    <property type="project" value="TreeGrafter"/>
</dbReference>
<protein>
    <recommendedName>
        <fullName evidence="4 11">Beta-galactosidase</fullName>
        <shortName evidence="11">Beta-gal</shortName>
        <ecNumber evidence="3 11">3.2.1.23</ecNumber>
    </recommendedName>
    <alternativeName>
        <fullName evidence="10 11">Lactase</fullName>
    </alternativeName>
</protein>
<feature type="binding site" evidence="11">
    <location>
        <position position="416"/>
    </location>
    <ligand>
        <name>Mg(2+)</name>
        <dbReference type="ChEBI" id="CHEBI:18420"/>
        <label>1</label>
    </ligand>
</feature>
<comment type="cofactor">
    <cofactor evidence="11">
        <name>Na(+)</name>
        <dbReference type="ChEBI" id="CHEBI:29101"/>
    </cofactor>
    <text evidence="11">Binds 1 sodium ion per monomer.</text>
</comment>
<dbReference type="Gene3D" id="2.60.120.260">
    <property type="entry name" value="Galactose-binding domain-like"/>
    <property type="match status" value="1"/>
</dbReference>
<dbReference type="HAMAP" id="MF_01687">
    <property type="entry name" value="Beta_gal"/>
    <property type="match status" value="1"/>
</dbReference>
<dbReference type="SUPFAM" id="SSF51445">
    <property type="entry name" value="(Trans)glycosidases"/>
    <property type="match status" value="1"/>
</dbReference>
<evidence type="ECO:0000256" key="3">
    <source>
        <dbReference type="ARBA" id="ARBA00012756"/>
    </source>
</evidence>
<evidence type="ECO:0000259" key="12">
    <source>
        <dbReference type="SMART" id="SM01038"/>
    </source>
</evidence>
<dbReference type="GO" id="GO:0000287">
    <property type="term" value="F:magnesium ion binding"/>
    <property type="evidence" value="ECO:0007669"/>
    <property type="project" value="UniProtKB-UniRule"/>
</dbReference>
<evidence type="ECO:0000256" key="4">
    <source>
        <dbReference type="ARBA" id="ARBA00013303"/>
    </source>
</evidence>
<dbReference type="InterPro" id="IPR014718">
    <property type="entry name" value="GH-type_carb-bd"/>
</dbReference>
<feature type="binding site" evidence="11">
    <location>
        <position position="414"/>
    </location>
    <ligand>
        <name>Mg(2+)</name>
        <dbReference type="ChEBI" id="CHEBI:18420"/>
        <label>1</label>
    </ligand>
</feature>
<feature type="binding site" evidence="11">
    <location>
        <position position="599"/>
    </location>
    <ligand>
        <name>Na(+)</name>
        <dbReference type="ChEBI" id="CHEBI:29101"/>
    </ligand>
</feature>
<feature type="active site" description="Proton donor" evidence="11">
    <location>
        <position position="459"/>
    </location>
</feature>
<dbReference type="PRINTS" id="PR00132">
    <property type="entry name" value="GLHYDRLASE2"/>
</dbReference>
<dbReference type="InterPro" id="IPR013783">
    <property type="entry name" value="Ig-like_fold"/>
</dbReference>
<keyword evidence="14" id="KW-1185">Reference proteome</keyword>
<feature type="site" description="Transition state stabilizer" evidence="11">
    <location>
        <position position="389"/>
    </location>
</feature>
<dbReference type="PANTHER" id="PTHR46323">
    <property type="entry name" value="BETA-GALACTOSIDASE"/>
    <property type="match status" value="1"/>
</dbReference>
<dbReference type="OrthoDB" id="9758603at2"/>
<evidence type="ECO:0000313" key="14">
    <source>
        <dbReference type="Proteomes" id="UP000199698"/>
    </source>
</evidence>
<accession>A0A1C3YRP9</accession>
<evidence type="ECO:0000256" key="6">
    <source>
        <dbReference type="ARBA" id="ARBA00022801"/>
    </source>
</evidence>
<dbReference type="GO" id="GO:0030246">
    <property type="term" value="F:carbohydrate binding"/>
    <property type="evidence" value="ECO:0007669"/>
    <property type="project" value="InterPro"/>
</dbReference>
<dbReference type="GO" id="GO:0009341">
    <property type="term" value="C:beta-galactosidase complex"/>
    <property type="evidence" value="ECO:0007669"/>
    <property type="project" value="InterPro"/>
</dbReference>
<dbReference type="InterPro" id="IPR017853">
    <property type="entry name" value="GH"/>
</dbReference>
<comment type="subunit">
    <text evidence="11">Homotetramer.</text>
</comment>
<feature type="binding site" evidence="11">
    <location>
        <position position="1005"/>
    </location>
    <ligand>
        <name>substrate</name>
    </ligand>
</feature>
<dbReference type="InterPro" id="IPR004199">
    <property type="entry name" value="B-gal_small/dom_5"/>
</dbReference>
<feature type="binding site" evidence="11">
    <location>
        <begin position="535"/>
        <end position="538"/>
    </location>
    <ligand>
        <name>substrate</name>
    </ligand>
</feature>
<dbReference type="Gene3D" id="3.20.20.80">
    <property type="entry name" value="Glycosidases"/>
    <property type="match status" value="1"/>
</dbReference>
<dbReference type="Gene3D" id="2.60.40.10">
    <property type="entry name" value="Immunoglobulins"/>
    <property type="match status" value="2"/>
</dbReference>
<dbReference type="InterPro" id="IPR023230">
    <property type="entry name" value="Glyco_hydro_2_CS"/>
</dbReference>
<dbReference type="SMART" id="SM01038">
    <property type="entry name" value="Bgal_small_N"/>
    <property type="match status" value="1"/>
</dbReference>
<dbReference type="InterPro" id="IPR036156">
    <property type="entry name" value="Beta-gal/glucu_dom_sf"/>
</dbReference>
<dbReference type="InterPro" id="IPR006101">
    <property type="entry name" value="Glyco_hydro_2"/>
</dbReference>